<evidence type="ECO:0000256" key="4">
    <source>
        <dbReference type="ARBA" id="ARBA00023204"/>
    </source>
</evidence>
<dbReference type="Gene3D" id="3.40.1170.60">
    <property type="match status" value="1"/>
</dbReference>
<evidence type="ECO:0000256" key="5">
    <source>
        <dbReference type="ARBA" id="ARBA00023236"/>
    </source>
</evidence>
<dbReference type="EMBL" id="LNYX01000013">
    <property type="protein sequence ID" value="KTD64319.1"/>
    <property type="molecule type" value="Genomic_DNA"/>
</dbReference>
<dbReference type="GO" id="GO:0042276">
    <property type="term" value="P:error-prone translesion synthesis"/>
    <property type="evidence" value="ECO:0007669"/>
    <property type="project" value="TreeGrafter"/>
</dbReference>
<keyword evidence="2" id="KW-0227">DNA damage</keyword>
<dbReference type="Pfam" id="PF00817">
    <property type="entry name" value="IMS"/>
    <property type="match status" value="1"/>
</dbReference>
<dbReference type="GO" id="GO:0006281">
    <property type="term" value="P:DNA repair"/>
    <property type="evidence" value="ECO:0007669"/>
    <property type="project" value="UniProtKB-KW"/>
</dbReference>
<comment type="similarity">
    <text evidence="1">Belongs to the DNA polymerase type-Y family.</text>
</comment>
<dbReference type="PATRIC" id="fig|452.5.peg.1250"/>
<reference evidence="7 8" key="1">
    <citation type="submission" date="2015-11" db="EMBL/GenBank/DDBJ databases">
        <title>Genomic analysis of 38 Legionella species identifies large and diverse effector repertoires.</title>
        <authorList>
            <person name="Burstein D."/>
            <person name="Amaro F."/>
            <person name="Zusman T."/>
            <person name="Lifshitz Z."/>
            <person name="Cohen O."/>
            <person name="Gilbert J.A."/>
            <person name="Pupko T."/>
            <person name="Shuman H.A."/>
            <person name="Segal G."/>
        </authorList>
    </citation>
    <scope>NUCLEOTIDE SEQUENCE [LARGE SCALE GENOMIC DNA]</scope>
    <source>
        <strain evidence="7 8">Mt.St.Helens-9</strain>
    </source>
</reference>
<organism evidence="7 8">
    <name type="scientific">Legionella spiritensis</name>
    <dbReference type="NCBI Taxonomy" id="452"/>
    <lineage>
        <taxon>Bacteria</taxon>
        <taxon>Pseudomonadati</taxon>
        <taxon>Pseudomonadota</taxon>
        <taxon>Gammaproteobacteria</taxon>
        <taxon>Legionellales</taxon>
        <taxon>Legionellaceae</taxon>
        <taxon>Legionella</taxon>
    </lineage>
</organism>
<dbReference type="Gene3D" id="1.10.150.20">
    <property type="entry name" value="5' to 3' exonuclease, C-terminal subdomain"/>
    <property type="match status" value="1"/>
</dbReference>
<keyword evidence="8" id="KW-1185">Reference proteome</keyword>
<dbReference type="SUPFAM" id="SSF56672">
    <property type="entry name" value="DNA/RNA polymerases"/>
    <property type="match status" value="1"/>
</dbReference>
<evidence type="ECO:0000256" key="1">
    <source>
        <dbReference type="ARBA" id="ARBA00010945"/>
    </source>
</evidence>
<dbReference type="STRING" id="452.Lspi_1126"/>
<dbReference type="PROSITE" id="PS50173">
    <property type="entry name" value="UMUC"/>
    <property type="match status" value="1"/>
</dbReference>
<dbReference type="GO" id="GO:0005829">
    <property type="term" value="C:cytosol"/>
    <property type="evidence" value="ECO:0007669"/>
    <property type="project" value="TreeGrafter"/>
</dbReference>
<dbReference type="GO" id="GO:0009432">
    <property type="term" value="P:SOS response"/>
    <property type="evidence" value="ECO:0007669"/>
    <property type="project" value="UniProtKB-KW"/>
</dbReference>
<dbReference type="NCBIfam" id="NF002955">
    <property type="entry name" value="PRK03609.1"/>
    <property type="match status" value="1"/>
</dbReference>
<dbReference type="InterPro" id="IPR017961">
    <property type="entry name" value="DNA_pol_Y-fam_little_finger"/>
</dbReference>
<dbReference type="Pfam" id="PF13438">
    <property type="entry name" value="DUF4113"/>
    <property type="match status" value="1"/>
</dbReference>
<evidence type="ECO:0000313" key="7">
    <source>
        <dbReference type="EMBL" id="KTD64319.1"/>
    </source>
</evidence>
<name>A0A0W0Z627_LEGSP</name>
<comment type="caution">
    <text evidence="7">The sequence shown here is derived from an EMBL/GenBank/DDBJ whole genome shotgun (WGS) entry which is preliminary data.</text>
</comment>
<dbReference type="InterPro" id="IPR001126">
    <property type="entry name" value="UmuC"/>
</dbReference>
<keyword evidence="5" id="KW-0742">SOS response</keyword>
<dbReference type="AlphaFoldDB" id="A0A0W0Z627"/>
<accession>A0A0W0Z627</accession>
<evidence type="ECO:0000313" key="8">
    <source>
        <dbReference type="Proteomes" id="UP000054877"/>
    </source>
</evidence>
<protein>
    <submittedName>
        <fullName evidence="7">SOS mutagenesis and repair UmuC protein</fullName>
    </submittedName>
</protein>
<sequence>MYALIDCNNFYASCERLFRPDLRQVPIIVLSSNDGCVIARSNEAKTLGVGMGEPFFKVRALCRQHQIQIFSSNFSLYGDLSSRVMQTIEATWPHVEIYSIDEAFLDLSTLPGKQRHRFCLELHGKLLRHTGIPTSIGIGPTRTLAKIANHIAKKMLQTPVFDVSDSPFFWLDKIPVGEVWGVGRKWSDKLIVMGIKTAGDLARADIALIRQRFSVVMQRTAYELRGLSCLTLDEGEPKKSILSSKSFGNLQTGYDDIAQAISNHTARAWEKMRRQKLTTHYLSVFVRSSPFRSDLPQYANNAGYRLVTPSDDLRHLTHCAKRCLQSIFKEGIYYQKAGVMLEELRPKEPTQADLFHHVSEAHRHKTERLMQIMETINDKFGRHSVRLAAEGHCRPWSLQAQIKSPAYTTRWSELPVVNTGDHVMIARIVTPPWKNT</sequence>
<dbReference type="Pfam" id="PF11799">
    <property type="entry name" value="IMS_C"/>
    <property type="match status" value="1"/>
</dbReference>
<dbReference type="RefSeq" id="WP_058483066.1">
    <property type="nucleotide sequence ID" value="NZ_CAAAII010000005.1"/>
</dbReference>
<dbReference type="InterPro" id="IPR043128">
    <property type="entry name" value="Rev_trsase/Diguanyl_cyclase"/>
</dbReference>
<dbReference type="OrthoDB" id="9808813at2"/>
<dbReference type="GO" id="GO:0003887">
    <property type="term" value="F:DNA-directed DNA polymerase activity"/>
    <property type="evidence" value="ECO:0007669"/>
    <property type="project" value="TreeGrafter"/>
</dbReference>
<dbReference type="PANTHER" id="PTHR11076:SF34">
    <property type="entry name" value="PROTEIN UMUC"/>
    <property type="match status" value="1"/>
</dbReference>
<dbReference type="InterPro" id="IPR043502">
    <property type="entry name" value="DNA/RNA_pol_sf"/>
</dbReference>
<evidence type="ECO:0000259" key="6">
    <source>
        <dbReference type="PROSITE" id="PS50173"/>
    </source>
</evidence>
<dbReference type="Gene3D" id="3.30.70.270">
    <property type="match status" value="1"/>
</dbReference>
<proteinExistence type="inferred from homology"/>
<dbReference type="InterPro" id="IPR050116">
    <property type="entry name" value="DNA_polymerase-Y"/>
</dbReference>
<dbReference type="InterPro" id="IPR025188">
    <property type="entry name" value="DUF4113"/>
</dbReference>
<keyword evidence="4" id="KW-0234">DNA repair</keyword>
<dbReference type="GO" id="GO:0003684">
    <property type="term" value="F:damaged DNA binding"/>
    <property type="evidence" value="ECO:0007669"/>
    <property type="project" value="InterPro"/>
</dbReference>
<evidence type="ECO:0000256" key="2">
    <source>
        <dbReference type="ARBA" id="ARBA00022763"/>
    </source>
</evidence>
<gene>
    <name evidence="7" type="ORF">Lspi_1126</name>
</gene>
<keyword evidence="3" id="KW-0741">SOS mutagenesis</keyword>
<dbReference type="PANTHER" id="PTHR11076">
    <property type="entry name" value="DNA REPAIR POLYMERASE UMUC / TRANSFERASE FAMILY MEMBER"/>
    <property type="match status" value="1"/>
</dbReference>
<feature type="domain" description="UmuC" evidence="6">
    <location>
        <begin position="2"/>
        <end position="183"/>
    </location>
</feature>
<evidence type="ECO:0000256" key="3">
    <source>
        <dbReference type="ARBA" id="ARBA00023199"/>
    </source>
</evidence>
<dbReference type="Proteomes" id="UP000054877">
    <property type="component" value="Unassembled WGS sequence"/>
</dbReference>
<dbReference type="CDD" id="cd01700">
    <property type="entry name" value="PolY_Pol_V_umuC"/>
    <property type="match status" value="1"/>
</dbReference>